<feature type="region of interest" description="Disordered" evidence="4">
    <location>
        <begin position="719"/>
        <end position="829"/>
    </location>
</feature>
<evidence type="ECO:0000259" key="5">
    <source>
        <dbReference type="SMART" id="SM00184"/>
    </source>
</evidence>
<name>A0A7S1EX22_NOCSC</name>
<protein>
    <recommendedName>
        <fullName evidence="5">RING-type domain-containing protein</fullName>
    </recommendedName>
</protein>
<organism evidence="6">
    <name type="scientific">Noctiluca scintillans</name>
    <name type="common">Sea sparkle</name>
    <name type="synonym">Red tide dinoflagellate</name>
    <dbReference type="NCBI Taxonomy" id="2966"/>
    <lineage>
        <taxon>Eukaryota</taxon>
        <taxon>Sar</taxon>
        <taxon>Alveolata</taxon>
        <taxon>Dinophyceae</taxon>
        <taxon>Noctilucales</taxon>
        <taxon>Noctilucaceae</taxon>
        <taxon>Noctiluca</taxon>
    </lineage>
</organism>
<sequence length="829" mass="87169">MPSWGSGSTRAGGLNQTTAVASVAAVAAVAGVAAVMRPTSAPVGDPAPAALPRESATTQGAGTTENTPVTAEVVVEARAPVSTPPRESRAEPRARQMGLRTLLAALQSSDRVSVESIAGPFQMSGDEAPVVCFQFRMSHFACKAYLAQGAQEEGSQHLKLQTMFEDSLAALGGEQQYFIANEWNATKRYTRLKCGAGASARARVFTLEYDVLVPLDMPHSVGLSLVSQTLAMWYTSMVACIMHIVDRRDVPFATHNMIQSNTLEVTVSEDDVNVQQQACPICLESFRPGERVRRLPCMHLFHVVGADADSDQGSHCNVDRHLICDKQCPVCKTPIDVMTRTERGKGASSEAASTTARPVEDAPASTETASADEASQLQRARAIAAAEIERATRQLPGAAELRQAQQALVASGLPPQAAAELERAARQVQLPGVTTGLVEGVQNARAGAGLPAQAAELERAVRSLQSRWLQIQDVVTGMQQLLQYIEESQSLVAAARAQAQDPALEGGAAETAVEVGRGGQLQLEDVQPTRSTEGVVGTEVAQEETSVPTVLADSLDDASREQSAAEGPQDGHLGEPQDLLAGIVPRQIRSPTAALPGAEPESAELVFVAPPKEEGAVAESALEVSTQPTLSETADPTEGRYPSDPEHPAESMQAAEPSAVPRQPVESAESECVAVSDVVVPADASAGVSSGPTTETLPEGARSAHAVSVIAAALFAASPPQSLPTSTPAASIAPNVSDNAPATPPRRQRSRTPVRAASTAPTPTRACMTALAALGPSLREGREARNETPRAPKDERWEPFSKVEQISMAASWRRRRAQASRQGQSDTPA</sequence>
<feature type="compositionally biased region" description="Polar residues" evidence="4">
    <location>
        <begin position="623"/>
        <end position="634"/>
    </location>
</feature>
<keyword evidence="3" id="KW-0862">Zinc</keyword>
<feature type="compositionally biased region" description="Low complexity" evidence="4">
    <location>
        <begin position="819"/>
        <end position="829"/>
    </location>
</feature>
<dbReference type="PANTHER" id="PTHR45969">
    <property type="entry name" value="RING ZINC FINGER PROTEIN-RELATED"/>
    <property type="match status" value="1"/>
</dbReference>
<keyword evidence="1" id="KW-0479">Metal-binding</keyword>
<feature type="compositionally biased region" description="Basic and acidic residues" evidence="4">
    <location>
        <begin position="779"/>
        <end position="801"/>
    </location>
</feature>
<proteinExistence type="predicted"/>
<feature type="region of interest" description="Disordered" evidence="4">
    <location>
        <begin position="38"/>
        <end position="95"/>
    </location>
</feature>
<dbReference type="InterPro" id="IPR001841">
    <property type="entry name" value="Znf_RING"/>
</dbReference>
<dbReference type="InterPro" id="IPR013083">
    <property type="entry name" value="Znf_RING/FYVE/PHD"/>
</dbReference>
<dbReference type="GO" id="GO:0016567">
    <property type="term" value="P:protein ubiquitination"/>
    <property type="evidence" value="ECO:0007669"/>
    <property type="project" value="TreeGrafter"/>
</dbReference>
<dbReference type="EMBL" id="HBFQ01004862">
    <property type="protein sequence ID" value="CAD8829029.1"/>
    <property type="molecule type" value="Transcribed_RNA"/>
</dbReference>
<gene>
    <name evidence="6" type="ORF">NSCI0253_LOCUS3375</name>
</gene>
<feature type="region of interest" description="Disordered" evidence="4">
    <location>
        <begin position="342"/>
        <end position="373"/>
    </location>
</feature>
<dbReference type="GO" id="GO:0061630">
    <property type="term" value="F:ubiquitin protein ligase activity"/>
    <property type="evidence" value="ECO:0007669"/>
    <property type="project" value="TreeGrafter"/>
</dbReference>
<feature type="compositionally biased region" description="Polar residues" evidence="4">
    <location>
        <begin position="55"/>
        <end position="69"/>
    </location>
</feature>
<evidence type="ECO:0000256" key="2">
    <source>
        <dbReference type="ARBA" id="ARBA00022771"/>
    </source>
</evidence>
<feature type="domain" description="RING-type" evidence="5">
    <location>
        <begin position="279"/>
        <end position="331"/>
    </location>
</feature>
<reference evidence="6" key="1">
    <citation type="submission" date="2021-01" db="EMBL/GenBank/DDBJ databases">
        <authorList>
            <person name="Corre E."/>
            <person name="Pelletier E."/>
            <person name="Niang G."/>
            <person name="Scheremetjew M."/>
            <person name="Finn R."/>
            <person name="Kale V."/>
            <person name="Holt S."/>
            <person name="Cochrane G."/>
            <person name="Meng A."/>
            <person name="Brown T."/>
            <person name="Cohen L."/>
        </authorList>
    </citation>
    <scope>NUCLEOTIDE SEQUENCE</scope>
</reference>
<accession>A0A7S1EX22</accession>
<dbReference type="GO" id="GO:0008270">
    <property type="term" value="F:zinc ion binding"/>
    <property type="evidence" value="ECO:0007669"/>
    <property type="project" value="UniProtKB-KW"/>
</dbReference>
<dbReference type="PANTHER" id="PTHR45969:SF69">
    <property type="entry name" value="FINGER DOMAIN PROTEIN, PUTATIVE (AFU_ORTHOLOGUE AFUA_3G12190)-RELATED"/>
    <property type="match status" value="1"/>
</dbReference>
<feature type="region of interest" description="Disordered" evidence="4">
    <location>
        <begin position="617"/>
        <end position="665"/>
    </location>
</feature>
<feature type="region of interest" description="Disordered" evidence="4">
    <location>
        <begin position="527"/>
        <end position="577"/>
    </location>
</feature>
<keyword evidence="2" id="KW-0863">Zinc-finger</keyword>
<evidence type="ECO:0000256" key="1">
    <source>
        <dbReference type="ARBA" id="ARBA00022723"/>
    </source>
</evidence>
<evidence type="ECO:0000313" key="6">
    <source>
        <dbReference type="EMBL" id="CAD8829029.1"/>
    </source>
</evidence>
<dbReference type="Gene3D" id="3.30.40.10">
    <property type="entry name" value="Zinc/RING finger domain, C3HC4 (zinc finger)"/>
    <property type="match status" value="1"/>
</dbReference>
<dbReference type="AlphaFoldDB" id="A0A7S1EX22"/>
<dbReference type="Pfam" id="PF17123">
    <property type="entry name" value="zf-RING_11"/>
    <property type="match status" value="1"/>
</dbReference>
<dbReference type="SMART" id="SM00184">
    <property type="entry name" value="RING"/>
    <property type="match status" value="1"/>
</dbReference>
<dbReference type="SUPFAM" id="SSF57850">
    <property type="entry name" value="RING/U-box"/>
    <property type="match status" value="1"/>
</dbReference>
<feature type="compositionally biased region" description="Low complexity" evidence="4">
    <location>
        <begin position="361"/>
        <end position="373"/>
    </location>
</feature>
<feature type="compositionally biased region" description="Basic and acidic residues" evidence="4">
    <location>
        <begin position="637"/>
        <end position="649"/>
    </location>
</feature>
<feature type="compositionally biased region" description="Low complexity" evidence="4">
    <location>
        <begin position="753"/>
        <end position="766"/>
    </location>
</feature>
<feature type="compositionally biased region" description="Polar residues" evidence="4">
    <location>
        <begin position="719"/>
        <end position="740"/>
    </location>
</feature>
<evidence type="ECO:0000256" key="4">
    <source>
        <dbReference type="SAM" id="MobiDB-lite"/>
    </source>
</evidence>
<evidence type="ECO:0000256" key="3">
    <source>
        <dbReference type="ARBA" id="ARBA00022833"/>
    </source>
</evidence>